<evidence type="ECO:0000256" key="1">
    <source>
        <dbReference type="SAM" id="Phobius"/>
    </source>
</evidence>
<sequence length="431" mass="47648">MSGLRDFLKVYWPLVVVALAGVLLALVLMDPAPPKNIRFAAGSPGGAYHAFAERYQRLLAEEGVEVELVETQGSIDNLRLLDDSEADVGLVQGGLATDRDREELRSIGGLFPEPFWVFVRSDFPAESLGDLRAARIAIGGDGSGTRILALDLQADYGGEWIDTTRLTLSGTTAADALLAGEVDAAAFAASVESSYIDRLLVNEDVRLLPFERAPALARRHEALSDIILLRGVVDIGEDIPAADVPLVAPVAQLVVRKDLHPAIEALLIDAATSIHSEGTLLAPAGHYPDPDLIDLPITDQARRYYQNGPSFLRRYFSFDVANFLERAWVLAIPLLTLLFPLVRVAPPIYRWRVRRKIYVWYEDLRTLEERGRAADRDDQRDQVLEELEALQAEIGAVEVPLSYTDDLYRLRSHVEFVKQLVCNHNPVRVAG</sequence>
<dbReference type="PATRIC" id="fig|1280948.3.peg.958"/>
<keyword evidence="1" id="KW-0472">Membrane</keyword>
<dbReference type="InterPro" id="IPR011852">
    <property type="entry name" value="TRAP_TAXI"/>
</dbReference>
<proteinExistence type="predicted"/>
<evidence type="ECO:0008006" key="4">
    <source>
        <dbReference type="Google" id="ProtNLM"/>
    </source>
</evidence>
<keyword evidence="1" id="KW-1133">Transmembrane helix</keyword>
<dbReference type="OrthoDB" id="237270at2"/>
<dbReference type="STRING" id="1280948.HY36_13590"/>
<dbReference type="RefSeq" id="WP_035549216.1">
    <property type="nucleotide sequence ID" value="NZ_AWFH01000004.1"/>
</dbReference>
<feature type="transmembrane region" description="Helical" evidence="1">
    <location>
        <begin position="327"/>
        <end position="346"/>
    </location>
</feature>
<accession>A0A059E921</accession>
<gene>
    <name evidence="2" type="ORF">HY36_13590</name>
</gene>
<dbReference type="eggNOG" id="COG2358">
    <property type="taxonomic scope" value="Bacteria"/>
</dbReference>
<evidence type="ECO:0000313" key="3">
    <source>
        <dbReference type="Proteomes" id="UP000024547"/>
    </source>
</evidence>
<dbReference type="Proteomes" id="UP000024547">
    <property type="component" value="Unassembled WGS sequence"/>
</dbReference>
<name>A0A059E921_9PROT</name>
<dbReference type="PANTHER" id="PTHR42941">
    <property type="entry name" value="SLL1037 PROTEIN"/>
    <property type="match status" value="1"/>
</dbReference>
<dbReference type="EMBL" id="AWFH01000004">
    <property type="protein sequence ID" value="KCZ64379.1"/>
    <property type="molecule type" value="Genomic_DNA"/>
</dbReference>
<keyword evidence="1" id="KW-0812">Transmembrane</keyword>
<dbReference type="SUPFAM" id="SSF53850">
    <property type="entry name" value="Periplasmic binding protein-like II"/>
    <property type="match status" value="1"/>
</dbReference>
<organism evidence="2 3">
    <name type="scientific">Hyphomonas atlantica</name>
    <dbReference type="NCBI Taxonomy" id="1280948"/>
    <lineage>
        <taxon>Bacteria</taxon>
        <taxon>Pseudomonadati</taxon>
        <taxon>Pseudomonadota</taxon>
        <taxon>Alphaproteobacteria</taxon>
        <taxon>Hyphomonadales</taxon>
        <taxon>Hyphomonadaceae</taxon>
        <taxon>Hyphomonas</taxon>
    </lineage>
</organism>
<evidence type="ECO:0000313" key="2">
    <source>
        <dbReference type="EMBL" id="KCZ64379.1"/>
    </source>
</evidence>
<protein>
    <recommendedName>
        <fullName evidence="4">TRAP transporter substrate-binding protein</fullName>
    </recommendedName>
</protein>
<dbReference type="PANTHER" id="PTHR42941:SF1">
    <property type="entry name" value="SLL1037 PROTEIN"/>
    <property type="match status" value="1"/>
</dbReference>
<reference evidence="2 3" key="1">
    <citation type="journal article" date="2014" name="Antonie Van Leeuwenhoek">
        <title>Hyphomonas beringensis sp. nov. and Hyphomonas chukchiensis sp. nov., isolated from surface seawater of the Bering Sea and Chukchi Sea.</title>
        <authorList>
            <person name="Li C."/>
            <person name="Lai Q."/>
            <person name="Li G."/>
            <person name="Dong C."/>
            <person name="Wang J."/>
            <person name="Liao Y."/>
            <person name="Shao Z."/>
        </authorList>
    </citation>
    <scope>NUCLEOTIDE SEQUENCE [LARGE SCALE GENOMIC DNA]</scope>
    <source>
        <strain evidence="2 3">22II1-22F38</strain>
    </source>
</reference>
<comment type="caution">
    <text evidence="2">The sequence shown here is derived from an EMBL/GenBank/DDBJ whole genome shotgun (WGS) entry which is preliminary data.</text>
</comment>
<dbReference type="AlphaFoldDB" id="A0A059E921"/>
<dbReference type="Pfam" id="PF16868">
    <property type="entry name" value="NMT1_3"/>
    <property type="match status" value="1"/>
</dbReference>
<dbReference type="Gene3D" id="3.40.190.10">
    <property type="entry name" value="Periplasmic binding protein-like II"/>
    <property type="match status" value="2"/>
</dbReference>
<keyword evidence="3" id="KW-1185">Reference proteome</keyword>